<proteinExistence type="predicted"/>
<protein>
    <recommendedName>
        <fullName evidence="1">CRAL-TRIO domain-containing protein</fullName>
    </recommendedName>
</protein>
<dbReference type="SUPFAM" id="SSF101576">
    <property type="entry name" value="Supernatant protein factor (SPF), C-terminal domain"/>
    <property type="match status" value="1"/>
</dbReference>
<evidence type="ECO:0000313" key="2">
    <source>
        <dbReference type="EMBL" id="CAK0802166.1"/>
    </source>
</evidence>
<name>A0ABN9Q9B4_9DINO</name>
<dbReference type="Proteomes" id="UP001189429">
    <property type="component" value="Unassembled WGS sequence"/>
</dbReference>
<evidence type="ECO:0000259" key="1">
    <source>
        <dbReference type="PROSITE" id="PS50191"/>
    </source>
</evidence>
<sequence>MLTAPRLMDFEAFAAVRKPRLDGFLKAHLEQRAVVLHNLSLQQRRMVKFVELRDLSQTSPALLLRSGRPVFKRLKTFFSILQDCYPELVHQVLFFNAPAGAARLVAMLSSILNARMMAKIRLLPVAQAYTEMTWRLNAMAISSWMEQVSKAVDLNTMRLARGTEEYAARWLAKGQTLRWTVTVREKDVRFQYVFIEENCGARELEPLRMEETAVVAGAPLRGSLVAPGGGVFWARVSNAFSWLESKQCALLLE</sequence>
<comment type="caution">
    <text evidence="2">The sequence shown here is derived from an EMBL/GenBank/DDBJ whole genome shotgun (WGS) entry which is preliminary data.</text>
</comment>
<dbReference type="SUPFAM" id="SSF52087">
    <property type="entry name" value="CRAL/TRIO domain"/>
    <property type="match status" value="1"/>
</dbReference>
<dbReference type="EMBL" id="CAUYUJ010002741">
    <property type="protein sequence ID" value="CAK0802166.1"/>
    <property type="molecule type" value="Genomic_DNA"/>
</dbReference>
<dbReference type="InterPro" id="IPR036598">
    <property type="entry name" value="GOLD_dom_sf"/>
</dbReference>
<dbReference type="Gene3D" id="2.60.120.680">
    <property type="entry name" value="GOLD domain"/>
    <property type="match status" value="1"/>
</dbReference>
<evidence type="ECO:0000313" key="3">
    <source>
        <dbReference type="Proteomes" id="UP001189429"/>
    </source>
</evidence>
<reference evidence="2" key="1">
    <citation type="submission" date="2023-10" db="EMBL/GenBank/DDBJ databases">
        <authorList>
            <person name="Chen Y."/>
            <person name="Shah S."/>
            <person name="Dougan E. K."/>
            <person name="Thang M."/>
            <person name="Chan C."/>
        </authorList>
    </citation>
    <scope>NUCLEOTIDE SEQUENCE [LARGE SCALE GENOMIC DNA]</scope>
</reference>
<gene>
    <name evidence="2" type="ORF">PCOR1329_LOCUS9767</name>
</gene>
<accession>A0ABN9Q9B4</accession>
<dbReference type="InterPro" id="IPR036865">
    <property type="entry name" value="CRAL-TRIO_dom_sf"/>
</dbReference>
<dbReference type="PROSITE" id="PS50191">
    <property type="entry name" value="CRAL_TRIO"/>
    <property type="match status" value="1"/>
</dbReference>
<organism evidence="2 3">
    <name type="scientific">Prorocentrum cordatum</name>
    <dbReference type="NCBI Taxonomy" id="2364126"/>
    <lineage>
        <taxon>Eukaryota</taxon>
        <taxon>Sar</taxon>
        <taxon>Alveolata</taxon>
        <taxon>Dinophyceae</taxon>
        <taxon>Prorocentrales</taxon>
        <taxon>Prorocentraceae</taxon>
        <taxon>Prorocentrum</taxon>
    </lineage>
</organism>
<keyword evidence="3" id="KW-1185">Reference proteome</keyword>
<dbReference type="InterPro" id="IPR001251">
    <property type="entry name" value="CRAL-TRIO_dom"/>
</dbReference>
<dbReference type="Gene3D" id="3.40.525.10">
    <property type="entry name" value="CRAL-TRIO lipid binding domain"/>
    <property type="match status" value="1"/>
</dbReference>
<feature type="domain" description="CRAL-TRIO" evidence="1">
    <location>
        <begin position="1"/>
        <end position="169"/>
    </location>
</feature>
<dbReference type="Pfam" id="PF00650">
    <property type="entry name" value="CRAL_TRIO"/>
    <property type="match status" value="1"/>
</dbReference>